<evidence type="ECO:0000256" key="1">
    <source>
        <dbReference type="SAM" id="Phobius"/>
    </source>
</evidence>
<dbReference type="WBParaSite" id="SMTH1_41770.1">
    <property type="protein sequence ID" value="SMTH1_41770.1"/>
    <property type="gene ID" value="SMTH1_41770"/>
</dbReference>
<proteinExistence type="predicted"/>
<name>A0AA85B9W4_9TREM</name>
<dbReference type="AlphaFoldDB" id="A0AA85B9W4"/>
<evidence type="ECO:0000313" key="2">
    <source>
        <dbReference type="Proteomes" id="UP000050791"/>
    </source>
</evidence>
<keyword evidence="1" id="KW-1133">Transmembrane helix</keyword>
<dbReference type="Proteomes" id="UP000050791">
    <property type="component" value="Unassembled WGS sequence"/>
</dbReference>
<keyword evidence="1" id="KW-0472">Membrane</keyword>
<reference evidence="3" key="1">
    <citation type="submission" date="2023-11" db="UniProtKB">
        <authorList>
            <consortium name="WormBaseParasite"/>
        </authorList>
    </citation>
    <scope>IDENTIFICATION</scope>
</reference>
<organism evidence="2 3">
    <name type="scientific">Schistosoma mattheei</name>
    <dbReference type="NCBI Taxonomy" id="31246"/>
    <lineage>
        <taxon>Eukaryota</taxon>
        <taxon>Metazoa</taxon>
        <taxon>Spiralia</taxon>
        <taxon>Lophotrochozoa</taxon>
        <taxon>Platyhelminthes</taxon>
        <taxon>Trematoda</taxon>
        <taxon>Digenea</taxon>
        <taxon>Strigeidida</taxon>
        <taxon>Schistosomatoidea</taxon>
        <taxon>Schistosomatidae</taxon>
        <taxon>Schistosoma</taxon>
    </lineage>
</organism>
<evidence type="ECO:0000313" key="3">
    <source>
        <dbReference type="WBParaSite" id="SMTH1_41770.1"/>
    </source>
</evidence>
<sequence length="89" mass="10412">MTNKSTINSINSSHDVTYEILVQNTSTIVNSQTNFIHENKTVNEICNLVQFTKVTTNWWYWIFIKQLSYSICIIFRQSMLICCGFLYSS</sequence>
<protein>
    <submittedName>
        <fullName evidence="3">Uncharacterized protein</fullName>
    </submittedName>
</protein>
<feature type="transmembrane region" description="Helical" evidence="1">
    <location>
        <begin position="67"/>
        <end position="87"/>
    </location>
</feature>
<accession>A0AA85B9W4</accession>
<keyword evidence="1" id="KW-0812">Transmembrane</keyword>